<keyword evidence="2" id="KW-1185">Reference proteome</keyword>
<dbReference type="AlphaFoldDB" id="A0A1L7LLJ9"/>
<dbReference type="GO" id="GO:0030420">
    <property type="term" value="P:establishment of competence for transformation"/>
    <property type="evidence" value="ECO:0007669"/>
    <property type="project" value="UniProtKB-KW"/>
</dbReference>
<dbReference type="NCBIfam" id="TIGR01847">
    <property type="entry name" value="bacteriocin_sig"/>
    <property type="match status" value="1"/>
</dbReference>
<dbReference type="EMBL" id="AP014612">
    <property type="protein sequence ID" value="BAQ25067.1"/>
    <property type="molecule type" value="Genomic_DNA"/>
</dbReference>
<evidence type="ECO:0000313" key="1">
    <source>
        <dbReference type="EMBL" id="BAQ25067.1"/>
    </source>
</evidence>
<dbReference type="InterPro" id="IPR019493">
    <property type="entry name" value="Bacteriocin_IIb_lactacin-rel"/>
</dbReference>
<protein>
    <submittedName>
        <fullName evidence="1">Bacteriocin peptide</fullName>
    </submittedName>
</protein>
<sequence length="72" mass="7729">MNTKMMEQFETMDTETLSHVTGGGLFDGANGYAYRDSQGHWGYKVTKSPAQALTDVVVNSWASGAASFAAYA</sequence>
<evidence type="ECO:0000313" key="2">
    <source>
        <dbReference type="Proteomes" id="UP000217758"/>
    </source>
</evidence>
<dbReference type="Pfam" id="PF10439">
    <property type="entry name" value="Bacteriocin_IIc"/>
    <property type="match status" value="1"/>
</dbReference>
<dbReference type="GO" id="GO:0005186">
    <property type="term" value="F:pheromone activity"/>
    <property type="evidence" value="ECO:0007669"/>
    <property type="project" value="UniProtKB-KW"/>
</dbReference>
<dbReference type="InterPro" id="IPR010133">
    <property type="entry name" value="Bacteriocin_signal_seq"/>
</dbReference>
<dbReference type="RefSeq" id="WP_128833820.1">
    <property type="nucleotide sequence ID" value="NZ_AP014612.1"/>
</dbReference>
<dbReference type="NCBIfam" id="NF033837">
    <property type="entry name" value="GarQ_core"/>
    <property type="match status" value="1"/>
</dbReference>
<accession>A0A1L7LLJ9</accession>
<gene>
    <name evidence="1" type="ORF">SRT_18060</name>
</gene>
<proteinExistence type="predicted"/>
<dbReference type="KEGG" id="strg:SRT_18060"/>
<organism evidence="1 2">
    <name type="scientific">Streptococcus troglodytae</name>
    <dbReference type="NCBI Taxonomy" id="1111760"/>
    <lineage>
        <taxon>Bacteria</taxon>
        <taxon>Bacillati</taxon>
        <taxon>Bacillota</taxon>
        <taxon>Bacilli</taxon>
        <taxon>Lactobacillales</taxon>
        <taxon>Streptococcaceae</taxon>
        <taxon>Streptococcus</taxon>
    </lineage>
</organism>
<reference evidence="1 2" key="1">
    <citation type="journal article" date="2016" name="Microbiol. Immunol.">
        <title>Complete genome sequence of Streptococcus troglodytae TKU31 isolated from the oral cavity of a chimpanzee (Pan troglodytes).</title>
        <authorList>
            <person name="Okamoto M."/>
            <person name="Naito M."/>
            <person name="Miyanohara M."/>
            <person name="Imai S."/>
            <person name="Nomura Y."/>
            <person name="Saito W."/>
            <person name="Momoi Y."/>
            <person name="Takada K."/>
            <person name="Miyabe-Nishiwaki T."/>
            <person name="Tomonaga M."/>
            <person name="Hanada N."/>
        </authorList>
    </citation>
    <scope>NUCLEOTIDE SEQUENCE [LARGE SCALE GENOMIC DNA]</scope>
    <source>
        <strain evidence="2">TKU 31</strain>
    </source>
</reference>
<name>A0A1L7LLJ9_9STRE</name>
<dbReference type="Proteomes" id="UP000217758">
    <property type="component" value="Chromosome"/>
</dbReference>
<dbReference type="GO" id="GO:0005576">
    <property type="term" value="C:extracellular region"/>
    <property type="evidence" value="ECO:0007669"/>
    <property type="project" value="UniProtKB-SubCell"/>
</dbReference>